<dbReference type="InterPro" id="IPR036179">
    <property type="entry name" value="Ig-like_dom_sf"/>
</dbReference>
<gene>
    <name evidence="10" type="ORF">scyTo_0018335</name>
</gene>
<dbReference type="PANTHER" id="PTHR11973">
    <property type="entry name" value="CELL SURFACE GLYCOPROTEIN MUC18-RELATED"/>
    <property type="match status" value="1"/>
</dbReference>
<dbReference type="PANTHER" id="PTHR11973:SF18">
    <property type="entry name" value="CELL SURFACE GLYCOPROTEIN MUC18"/>
    <property type="match status" value="1"/>
</dbReference>
<dbReference type="AlphaFoldDB" id="A0A401PTC8"/>
<feature type="domain" description="Ig-like" evidence="9">
    <location>
        <begin position="292"/>
        <end position="371"/>
    </location>
</feature>
<feature type="non-terminal residue" evidence="10">
    <location>
        <position position="417"/>
    </location>
</feature>
<evidence type="ECO:0000313" key="11">
    <source>
        <dbReference type="Proteomes" id="UP000288216"/>
    </source>
</evidence>
<evidence type="ECO:0000313" key="10">
    <source>
        <dbReference type="EMBL" id="GCB76390.1"/>
    </source>
</evidence>
<keyword evidence="5" id="KW-0472">Membrane</keyword>
<keyword evidence="3" id="KW-0677">Repeat</keyword>
<evidence type="ECO:0000256" key="8">
    <source>
        <dbReference type="ARBA" id="ARBA00023319"/>
    </source>
</evidence>
<keyword evidence="8" id="KW-0393">Immunoglobulin domain</keyword>
<reference evidence="10 11" key="1">
    <citation type="journal article" date="2018" name="Nat. Ecol. Evol.">
        <title>Shark genomes provide insights into elasmobranch evolution and the origin of vertebrates.</title>
        <authorList>
            <person name="Hara Y"/>
            <person name="Yamaguchi K"/>
            <person name="Onimaru K"/>
            <person name="Kadota M"/>
            <person name="Koyanagi M"/>
            <person name="Keeley SD"/>
            <person name="Tatsumi K"/>
            <person name="Tanaka K"/>
            <person name="Motone F"/>
            <person name="Kageyama Y"/>
            <person name="Nozu R"/>
            <person name="Adachi N"/>
            <person name="Nishimura O"/>
            <person name="Nakagawa R"/>
            <person name="Tanegashima C"/>
            <person name="Kiyatake I"/>
            <person name="Matsumoto R"/>
            <person name="Murakumo K"/>
            <person name="Nishida K"/>
            <person name="Terakita A"/>
            <person name="Kuratani S"/>
            <person name="Sato K"/>
            <person name="Hyodo S Kuraku.S."/>
        </authorList>
    </citation>
    <scope>NUCLEOTIDE SEQUENCE [LARGE SCALE GENOMIC DNA]</scope>
</reference>
<dbReference type="Pfam" id="PF13895">
    <property type="entry name" value="Ig_2"/>
    <property type="match status" value="1"/>
</dbReference>
<dbReference type="Pfam" id="PF08205">
    <property type="entry name" value="C2-set_2"/>
    <property type="match status" value="1"/>
</dbReference>
<dbReference type="EMBL" id="BFAA01012670">
    <property type="protein sequence ID" value="GCB76390.1"/>
    <property type="molecule type" value="Genomic_DNA"/>
</dbReference>
<dbReference type="InterPro" id="IPR013783">
    <property type="entry name" value="Ig-like_fold"/>
</dbReference>
<dbReference type="InterPro" id="IPR003599">
    <property type="entry name" value="Ig_sub"/>
</dbReference>
<evidence type="ECO:0000256" key="5">
    <source>
        <dbReference type="ARBA" id="ARBA00023136"/>
    </source>
</evidence>
<evidence type="ECO:0000256" key="2">
    <source>
        <dbReference type="ARBA" id="ARBA00022692"/>
    </source>
</evidence>
<feature type="domain" description="Ig-like" evidence="9">
    <location>
        <begin position="198"/>
        <end position="286"/>
    </location>
</feature>
<dbReference type="SMART" id="SM00408">
    <property type="entry name" value="IGc2"/>
    <property type="match status" value="2"/>
</dbReference>
<dbReference type="InterPro" id="IPR013162">
    <property type="entry name" value="CD80_C2-set"/>
</dbReference>
<dbReference type="GO" id="GO:0005886">
    <property type="term" value="C:plasma membrane"/>
    <property type="evidence" value="ECO:0007669"/>
    <property type="project" value="TreeGrafter"/>
</dbReference>
<dbReference type="CDD" id="cd00096">
    <property type="entry name" value="Ig"/>
    <property type="match status" value="1"/>
</dbReference>
<keyword evidence="7" id="KW-0325">Glycoprotein</keyword>
<dbReference type="OrthoDB" id="10010939at2759"/>
<accession>A0A401PTC8</accession>
<dbReference type="PROSITE" id="PS50835">
    <property type="entry name" value="IG_LIKE"/>
    <property type="match status" value="3"/>
</dbReference>
<comment type="subcellular location">
    <subcellularLocation>
        <location evidence="1">Membrane</location>
        <topology evidence="1">Single-pass type I membrane protein</topology>
    </subcellularLocation>
</comment>
<keyword evidence="11" id="KW-1185">Reference proteome</keyword>
<evidence type="ECO:0000256" key="6">
    <source>
        <dbReference type="ARBA" id="ARBA00023157"/>
    </source>
</evidence>
<evidence type="ECO:0000256" key="4">
    <source>
        <dbReference type="ARBA" id="ARBA00022989"/>
    </source>
</evidence>
<keyword evidence="6" id="KW-1015">Disulfide bond</keyword>
<evidence type="ECO:0000256" key="3">
    <source>
        <dbReference type="ARBA" id="ARBA00022737"/>
    </source>
</evidence>
<dbReference type="InterPro" id="IPR051116">
    <property type="entry name" value="Surface_Rcpt/Adhesion_Mol"/>
</dbReference>
<evidence type="ECO:0000256" key="7">
    <source>
        <dbReference type="ARBA" id="ARBA00023180"/>
    </source>
</evidence>
<dbReference type="OMA" id="TISIMEK"/>
<dbReference type="InterPro" id="IPR003598">
    <property type="entry name" value="Ig_sub2"/>
</dbReference>
<dbReference type="SMART" id="SM00409">
    <property type="entry name" value="IG"/>
    <property type="match status" value="3"/>
</dbReference>
<comment type="caution">
    <text evidence="10">The sequence shown here is derived from an EMBL/GenBank/DDBJ whole genome shotgun (WGS) entry which is preliminary data.</text>
</comment>
<proteinExistence type="predicted"/>
<dbReference type="STRING" id="75743.A0A401PTC8"/>
<dbReference type="InterPro" id="IPR007110">
    <property type="entry name" value="Ig-like_dom"/>
</dbReference>
<evidence type="ECO:0000259" key="9">
    <source>
        <dbReference type="PROSITE" id="PS50835"/>
    </source>
</evidence>
<keyword evidence="2" id="KW-0812">Transmembrane</keyword>
<name>A0A401PTC8_SCYTO</name>
<evidence type="ECO:0000256" key="1">
    <source>
        <dbReference type="ARBA" id="ARBA00004479"/>
    </source>
</evidence>
<feature type="domain" description="Ig-like" evidence="9">
    <location>
        <begin position="85"/>
        <end position="192"/>
    </location>
</feature>
<dbReference type="GO" id="GO:0005055">
    <property type="term" value="F:laminin receptor activity"/>
    <property type="evidence" value="ECO:0007669"/>
    <property type="project" value="TreeGrafter"/>
</dbReference>
<dbReference type="SUPFAM" id="SSF48726">
    <property type="entry name" value="Immunoglobulin"/>
    <property type="match status" value="4"/>
</dbReference>
<protein>
    <recommendedName>
        <fullName evidence="9">Ig-like domain-containing protein</fullName>
    </recommendedName>
</protein>
<keyword evidence="4" id="KW-1133">Transmembrane helix</keyword>
<dbReference type="Proteomes" id="UP000288216">
    <property type="component" value="Unassembled WGS sequence"/>
</dbReference>
<sequence length="417" mass="46935">MKYIQWFVMEKNSRSRIYFQDGGSRIVDNETDYTGRINVDEKYTLTIDHVKLGDERTFLCQVGAGPAGSGEATTELKVYDAPGMPEITPNDATISIMEKGPSKIATCLTRNGYPAPNITWYKDRTPLQPSTKINNKMYMISQATQEPSGLHTIASTLYYAPEKKDKDSKFYCEVSYRMAPGVDKTKESNRISIPLSYPTENVEILFQPSVLKETDNMTIECRSDGSSNVDYTFYRVLDGKTEEIFNSADNIFEFKEMQRMDSGVYGCRVLDFEVPDKNFDTNKTIIINYLDPIALKPQGPYIFKAGDKNKTIHCSAEGSQQTSVIWKKHKKTISPENELQLPVVTFGDSGTYTCEVTAQNIPSLYQQKTISIIVKGPPEINCMEKKFHKNGHYVNLTCIFKGNPAPKVTCSSGKKAL</sequence>
<organism evidence="10 11">
    <name type="scientific">Scyliorhinus torazame</name>
    <name type="common">Cloudy catshark</name>
    <name type="synonym">Catulus torazame</name>
    <dbReference type="NCBI Taxonomy" id="75743"/>
    <lineage>
        <taxon>Eukaryota</taxon>
        <taxon>Metazoa</taxon>
        <taxon>Chordata</taxon>
        <taxon>Craniata</taxon>
        <taxon>Vertebrata</taxon>
        <taxon>Chondrichthyes</taxon>
        <taxon>Elasmobranchii</taxon>
        <taxon>Galeomorphii</taxon>
        <taxon>Galeoidea</taxon>
        <taxon>Carcharhiniformes</taxon>
        <taxon>Scyliorhinidae</taxon>
        <taxon>Scyliorhinus</taxon>
    </lineage>
</organism>
<dbReference type="Gene3D" id="2.60.40.10">
    <property type="entry name" value="Immunoglobulins"/>
    <property type="match status" value="4"/>
</dbReference>